<feature type="region of interest" description="Disordered" evidence="1">
    <location>
        <begin position="54"/>
        <end position="73"/>
    </location>
</feature>
<evidence type="ECO:0000313" key="2">
    <source>
        <dbReference type="EMBL" id="KKM02252.1"/>
    </source>
</evidence>
<comment type="caution">
    <text evidence="2">The sequence shown here is derived from an EMBL/GenBank/DDBJ whole genome shotgun (WGS) entry which is preliminary data.</text>
</comment>
<gene>
    <name evidence="2" type="ORF">LCGC14_1786210</name>
</gene>
<dbReference type="EMBL" id="LAZR01016985">
    <property type="protein sequence ID" value="KKM02252.1"/>
    <property type="molecule type" value="Genomic_DNA"/>
</dbReference>
<evidence type="ECO:0000256" key="1">
    <source>
        <dbReference type="SAM" id="MobiDB-lite"/>
    </source>
</evidence>
<dbReference type="AlphaFoldDB" id="A0A0F9HGG7"/>
<organism evidence="2">
    <name type="scientific">marine sediment metagenome</name>
    <dbReference type="NCBI Taxonomy" id="412755"/>
    <lineage>
        <taxon>unclassified sequences</taxon>
        <taxon>metagenomes</taxon>
        <taxon>ecological metagenomes</taxon>
    </lineage>
</organism>
<feature type="non-terminal residue" evidence="2">
    <location>
        <position position="73"/>
    </location>
</feature>
<protein>
    <submittedName>
        <fullName evidence="2">Uncharacterized protein</fullName>
    </submittedName>
</protein>
<name>A0A0F9HGG7_9ZZZZ</name>
<dbReference type="Gene3D" id="4.10.410.40">
    <property type="match status" value="1"/>
</dbReference>
<reference evidence="2" key="1">
    <citation type="journal article" date="2015" name="Nature">
        <title>Complex archaea that bridge the gap between prokaryotes and eukaryotes.</title>
        <authorList>
            <person name="Spang A."/>
            <person name="Saw J.H."/>
            <person name="Jorgensen S.L."/>
            <person name="Zaremba-Niedzwiedzka K."/>
            <person name="Martijn J."/>
            <person name="Lind A.E."/>
            <person name="van Eijk R."/>
            <person name="Schleper C."/>
            <person name="Guy L."/>
            <person name="Ettema T.J."/>
        </authorList>
    </citation>
    <scope>NUCLEOTIDE SEQUENCE</scope>
</reference>
<proteinExistence type="predicted"/>
<accession>A0A0F9HGG7</accession>
<sequence length="73" mass="7669">MGLKAFGAKLQYDEGGASFVDVPGVVSVDGPTEKADTIETTDLDSANNTREFVESLRDSGEVSVEGNYIPGNT</sequence>